<dbReference type="InterPro" id="IPR042185">
    <property type="entry name" value="Serpin_sf_2"/>
</dbReference>
<dbReference type="PROSITE" id="PS51257">
    <property type="entry name" value="PROKAR_LIPOPROTEIN"/>
    <property type="match status" value="1"/>
</dbReference>
<reference evidence="3" key="1">
    <citation type="submission" date="2021-03" db="EMBL/GenBank/DDBJ databases">
        <title>Alkalibacter marinus sp. nov., isolated from tidal flat sediment.</title>
        <authorList>
            <person name="Namirimu T."/>
            <person name="Yang J.-A."/>
            <person name="Yang S.-H."/>
            <person name="Kim Y.-J."/>
            <person name="Kwon K.K."/>
        </authorList>
    </citation>
    <scope>NUCLEOTIDE SEQUENCE</scope>
    <source>
        <strain evidence="3">ES005</strain>
    </source>
</reference>
<dbReference type="EMBL" id="CP071444">
    <property type="protein sequence ID" value="QSX08105.1"/>
    <property type="molecule type" value="Genomic_DNA"/>
</dbReference>
<dbReference type="SUPFAM" id="SSF56574">
    <property type="entry name" value="Serpins"/>
    <property type="match status" value="1"/>
</dbReference>
<comment type="similarity">
    <text evidence="1">Belongs to the serpin family.</text>
</comment>
<dbReference type="GO" id="GO:0005615">
    <property type="term" value="C:extracellular space"/>
    <property type="evidence" value="ECO:0007669"/>
    <property type="project" value="InterPro"/>
</dbReference>
<dbReference type="InterPro" id="IPR042178">
    <property type="entry name" value="Serpin_sf_1"/>
</dbReference>
<dbReference type="KEGG" id="alka:J0B03_09915"/>
<feature type="domain" description="Serpin" evidence="2">
    <location>
        <begin position="69"/>
        <end position="424"/>
    </location>
</feature>
<sequence length="427" mass="48261">MIRKHTWLRRLVLLAILVVAVPAMLLLTSCGKTASPLQATDLMKGFEGKAVSGKSLDEDFLRISNDFYMDLLKSASSSGENVFISPLSVHLALSMTANGAQGNTLDQMEELLGREHTISDMNGYLLEYTNNLPTHEKSKLSIANSIWFRDDEDRLQVEDAFLQTNADYYNASAYAAPFDETTVTDINNWVENKTDGLIDKIIEQIEEDTIMYLINAMVFDAEWETIYREEQVREDTFTNAKGEEQQVPFMNSEENIYLENDHAMGFVKLYAQGDYAFFALLPKEGSELKDLIETMDGDELSEILNHPQETLVTASMPKFSYAYEWKMNDPLKALGMVDAFDNNLADFSRLGHSSRGNIYVGEVLHKTFIQVDEKGTKAGAVTKVEIKDESYVETKIVDLDRPFLFGIMDRSTNLPIFLGTLTEIEQD</sequence>
<dbReference type="InterPro" id="IPR023795">
    <property type="entry name" value="Serpin_CS"/>
</dbReference>
<dbReference type="InterPro" id="IPR023796">
    <property type="entry name" value="Serpin_dom"/>
</dbReference>
<name>A0A974XGA9_9FIRM</name>
<evidence type="ECO:0000259" key="2">
    <source>
        <dbReference type="SMART" id="SM00093"/>
    </source>
</evidence>
<evidence type="ECO:0000313" key="4">
    <source>
        <dbReference type="Proteomes" id="UP000663499"/>
    </source>
</evidence>
<dbReference type="Pfam" id="PF00079">
    <property type="entry name" value="Serpin"/>
    <property type="match status" value="1"/>
</dbReference>
<protein>
    <submittedName>
        <fullName evidence="3">Serpin family protein</fullName>
    </submittedName>
</protein>
<dbReference type="Gene3D" id="2.30.39.10">
    <property type="entry name" value="Alpha-1-antitrypsin, domain 1"/>
    <property type="match status" value="1"/>
</dbReference>
<dbReference type="Proteomes" id="UP000663499">
    <property type="component" value="Chromosome"/>
</dbReference>
<organism evidence="3 4">
    <name type="scientific">Alkalibacter rhizosphaerae</name>
    <dbReference type="NCBI Taxonomy" id="2815577"/>
    <lineage>
        <taxon>Bacteria</taxon>
        <taxon>Bacillati</taxon>
        <taxon>Bacillota</taxon>
        <taxon>Clostridia</taxon>
        <taxon>Eubacteriales</taxon>
        <taxon>Eubacteriaceae</taxon>
        <taxon>Alkalibacter</taxon>
    </lineage>
</organism>
<dbReference type="SMART" id="SM00093">
    <property type="entry name" value="SERPIN"/>
    <property type="match status" value="1"/>
</dbReference>
<dbReference type="PROSITE" id="PS00284">
    <property type="entry name" value="SERPIN"/>
    <property type="match status" value="1"/>
</dbReference>
<dbReference type="InterPro" id="IPR000215">
    <property type="entry name" value="Serpin_fam"/>
</dbReference>
<dbReference type="PANTHER" id="PTHR11461">
    <property type="entry name" value="SERINE PROTEASE INHIBITOR, SERPIN"/>
    <property type="match status" value="1"/>
</dbReference>
<evidence type="ECO:0000256" key="1">
    <source>
        <dbReference type="RuleBase" id="RU000411"/>
    </source>
</evidence>
<dbReference type="Gene3D" id="3.30.497.10">
    <property type="entry name" value="Antithrombin, subunit I, domain 2"/>
    <property type="match status" value="1"/>
</dbReference>
<proteinExistence type="inferred from homology"/>
<accession>A0A974XGA9</accession>
<keyword evidence="4" id="KW-1185">Reference proteome</keyword>
<dbReference type="GO" id="GO:0004867">
    <property type="term" value="F:serine-type endopeptidase inhibitor activity"/>
    <property type="evidence" value="ECO:0007669"/>
    <property type="project" value="InterPro"/>
</dbReference>
<dbReference type="PANTHER" id="PTHR11461:SF211">
    <property type="entry name" value="GH10112P-RELATED"/>
    <property type="match status" value="1"/>
</dbReference>
<dbReference type="AlphaFoldDB" id="A0A974XGA9"/>
<dbReference type="CDD" id="cd19589">
    <property type="entry name" value="serpin_tengpin-like"/>
    <property type="match status" value="1"/>
</dbReference>
<dbReference type="RefSeq" id="WP_207299447.1">
    <property type="nucleotide sequence ID" value="NZ_CP071444.1"/>
</dbReference>
<gene>
    <name evidence="3" type="ORF">J0B03_09915</name>
</gene>
<dbReference type="InterPro" id="IPR036186">
    <property type="entry name" value="Serpin_sf"/>
</dbReference>
<evidence type="ECO:0000313" key="3">
    <source>
        <dbReference type="EMBL" id="QSX08105.1"/>
    </source>
</evidence>